<feature type="domain" description="Siroheme decarboxylase AsnC-like ligand binding" evidence="7">
    <location>
        <begin position="64"/>
        <end position="143"/>
    </location>
</feature>
<comment type="similarity">
    <text evidence="4">Belongs to the Ahb/Nir family.</text>
</comment>
<protein>
    <recommendedName>
        <fullName evidence="5">siroheme decarboxylase</fullName>
        <ecNumber evidence="5">4.1.1.111</ecNumber>
    </recommendedName>
</protein>
<keyword evidence="10" id="KW-1185">Reference proteome</keyword>
<proteinExistence type="inferred from homology"/>
<dbReference type="Proteomes" id="UP000502179">
    <property type="component" value="Chromosome"/>
</dbReference>
<dbReference type="InterPro" id="IPR040523">
    <property type="entry name" value="AsnC_trans_reg2"/>
</dbReference>
<comment type="catalytic activity">
    <reaction evidence="6">
        <text>siroheme + 2 H(+) = 12,18-didecarboxysiroheme + 2 CO2</text>
        <dbReference type="Rhea" id="RHEA:19093"/>
        <dbReference type="ChEBI" id="CHEBI:15378"/>
        <dbReference type="ChEBI" id="CHEBI:16526"/>
        <dbReference type="ChEBI" id="CHEBI:60052"/>
        <dbReference type="ChEBI" id="CHEBI:140497"/>
        <dbReference type="EC" id="4.1.1.111"/>
    </reaction>
</comment>
<organism evidence="9 10">
    <name type="scientific">Thermosulfuriphilus ammonigenes</name>
    <dbReference type="NCBI Taxonomy" id="1936021"/>
    <lineage>
        <taxon>Bacteria</taxon>
        <taxon>Pseudomonadati</taxon>
        <taxon>Thermodesulfobacteriota</taxon>
        <taxon>Thermodesulfobacteria</taxon>
        <taxon>Thermodesulfobacteriales</taxon>
        <taxon>Thermodesulfobacteriaceae</taxon>
        <taxon>Thermosulfuriphilus</taxon>
    </lineage>
</organism>
<keyword evidence="2" id="KW-0350">Heme biosynthesis</keyword>
<reference evidence="9 10" key="1">
    <citation type="submission" date="2020-02" db="EMBL/GenBank/DDBJ databases">
        <title>Genome analysis of Thermosulfuriphilus ammonigenes ST65T, an anaerobic thermophilic chemolithoautotrophic bacterium isolated from a deep-sea hydrothermal vent.</title>
        <authorList>
            <person name="Slobodkina G."/>
            <person name="Allioux M."/>
            <person name="Merkel A."/>
            <person name="Alain K."/>
            <person name="Jebbar M."/>
            <person name="Slobodkin A."/>
        </authorList>
    </citation>
    <scope>NUCLEOTIDE SEQUENCE [LARGE SCALE GENOMIC DNA]</scope>
    <source>
        <strain evidence="9 10">ST65</strain>
    </source>
</reference>
<dbReference type="PANTHER" id="PTHR43413">
    <property type="entry name" value="TRANSCRIPTIONAL REGULATOR, ASNC FAMILY"/>
    <property type="match status" value="1"/>
</dbReference>
<dbReference type="RefSeq" id="WP_166031827.1">
    <property type="nucleotide sequence ID" value="NZ_CP048877.1"/>
</dbReference>
<sequence length="327" mass="37107">MDLRPWEKELLSLIQRDFPLQPRPYKQLAETLGVAEEEVLESLSRLKSSGLIRLIGAIFQPSAVGYRSTLAALSVPEAKVEQAAALINAYPGVSHNYLRNHRFNLWFTVAVPPGKEPEVKVQEFANRTGARDYLFLPIVKTFKIAVILDVEASGGPSDPKTTTTETRFVLAPEEIRLARAVQEDLPLVSRPFAQVAQEINKTEAEILGWIKKMLSRGVIRRFAALLRHTRAGFTGNAMLAWRCPEEKLDLIGPRFAALAEVSHCYQRRSYPHWPYNLYTMIHGRNQGDCSAVIEEMIRLSGLKPPLVLYSLKEFKKSRLKLFWDEPR</sequence>
<dbReference type="EMBL" id="CP048877">
    <property type="protein sequence ID" value="QIJ71609.1"/>
    <property type="molecule type" value="Genomic_DNA"/>
</dbReference>
<dbReference type="EC" id="4.1.1.111" evidence="5"/>
<name>A0A6G7PVA2_9BACT</name>
<gene>
    <name evidence="9" type="ORF">G4V39_04665</name>
</gene>
<feature type="domain" description="Siroheme decarboxylase AsnC-like ligand binding" evidence="7">
    <location>
        <begin position="230"/>
        <end position="315"/>
    </location>
</feature>
<evidence type="ECO:0000259" key="8">
    <source>
        <dbReference type="Pfam" id="PF22451"/>
    </source>
</evidence>
<dbReference type="AlphaFoldDB" id="A0A6G7PVA2"/>
<dbReference type="InterPro" id="IPR053953">
    <property type="entry name" value="NirdL-like_HTH"/>
</dbReference>
<feature type="domain" description="Siroheme decarboxylase NirL-like HTH" evidence="8">
    <location>
        <begin position="7"/>
        <end position="53"/>
    </location>
</feature>
<dbReference type="InterPro" id="IPR036388">
    <property type="entry name" value="WH-like_DNA-bd_sf"/>
</dbReference>
<dbReference type="Gene3D" id="1.10.10.10">
    <property type="entry name" value="Winged helix-like DNA-binding domain superfamily/Winged helix DNA-binding domain"/>
    <property type="match status" value="1"/>
</dbReference>
<dbReference type="KEGG" id="tav:G4V39_04665"/>
<dbReference type="InterPro" id="IPR036390">
    <property type="entry name" value="WH_DNA-bd_sf"/>
</dbReference>
<evidence type="ECO:0000256" key="5">
    <source>
        <dbReference type="ARBA" id="ARBA00023471"/>
    </source>
</evidence>
<dbReference type="GO" id="GO:0006783">
    <property type="term" value="P:heme biosynthetic process"/>
    <property type="evidence" value="ECO:0007669"/>
    <property type="project" value="UniProtKB-KW"/>
</dbReference>
<evidence type="ECO:0000313" key="9">
    <source>
        <dbReference type="EMBL" id="QIJ71609.1"/>
    </source>
</evidence>
<dbReference type="Pfam" id="PF22451">
    <property type="entry name" value="NirdL-like_HTH"/>
    <property type="match status" value="2"/>
</dbReference>
<evidence type="ECO:0000256" key="3">
    <source>
        <dbReference type="ARBA" id="ARBA00023239"/>
    </source>
</evidence>
<evidence type="ECO:0000256" key="1">
    <source>
        <dbReference type="ARBA" id="ARBA00004744"/>
    </source>
</evidence>
<dbReference type="Pfam" id="PF17805">
    <property type="entry name" value="AsnC_trans_reg2"/>
    <property type="match status" value="2"/>
</dbReference>
<dbReference type="GO" id="GO:0016829">
    <property type="term" value="F:lyase activity"/>
    <property type="evidence" value="ECO:0007669"/>
    <property type="project" value="UniProtKB-KW"/>
</dbReference>
<evidence type="ECO:0000256" key="2">
    <source>
        <dbReference type="ARBA" id="ARBA00023133"/>
    </source>
</evidence>
<accession>A0A6G7PVA2</accession>
<dbReference type="PANTHER" id="PTHR43413:SF1">
    <property type="entry name" value="SIROHEME DECARBOXYLASE NIRL SUBUNIT"/>
    <property type="match status" value="1"/>
</dbReference>
<dbReference type="Gene3D" id="3.30.70.3460">
    <property type="match status" value="2"/>
</dbReference>
<dbReference type="InterPro" id="IPR050684">
    <property type="entry name" value="HTH-Siroheme_Decarb"/>
</dbReference>
<evidence type="ECO:0000313" key="10">
    <source>
        <dbReference type="Proteomes" id="UP000502179"/>
    </source>
</evidence>
<feature type="domain" description="Siroheme decarboxylase NirL-like HTH" evidence="8">
    <location>
        <begin position="176"/>
        <end position="220"/>
    </location>
</feature>
<evidence type="ECO:0000256" key="4">
    <source>
        <dbReference type="ARBA" id="ARBA00023457"/>
    </source>
</evidence>
<evidence type="ECO:0000259" key="7">
    <source>
        <dbReference type="Pfam" id="PF17805"/>
    </source>
</evidence>
<dbReference type="SUPFAM" id="SSF46785">
    <property type="entry name" value="Winged helix' DNA-binding domain"/>
    <property type="match status" value="1"/>
</dbReference>
<evidence type="ECO:0000256" key="6">
    <source>
        <dbReference type="ARBA" id="ARBA00048470"/>
    </source>
</evidence>
<comment type="pathway">
    <text evidence="1">Porphyrin-containing compound metabolism; protoheme biosynthesis.</text>
</comment>
<keyword evidence="3" id="KW-0456">Lyase</keyword>